<organism evidence="2">
    <name type="scientific">Guillardia theta</name>
    <name type="common">Cryptophyte</name>
    <name type="synonym">Cryptomonas phi</name>
    <dbReference type="NCBI Taxonomy" id="55529"/>
    <lineage>
        <taxon>Eukaryota</taxon>
        <taxon>Cryptophyceae</taxon>
        <taxon>Pyrenomonadales</taxon>
        <taxon>Geminigeraceae</taxon>
        <taxon>Guillardia</taxon>
    </lineage>
</organism>
<keyword evidence="1" id="KW-0472">Membrane</keyword>
<name>A0A7S4PC24_GUITH</name>
<sequence length="113" mass="12915">MHGGTMIKIDRAVLTHIFHLLFEICYLCIFQRQLLRPNGVSVLGRQWRTTDLVLLFSQIFVGLKAQESLLAVLTGQVNLTGEFQLIFQLLDAILSLTCEVYKQSRPPTRPLRC</sequence>
<accession>A0A7S4PC24</accession>
<reference evidence="2" key="1">
    <citation type="submission" date="2021-01" db="EMBL/GenBank/DDBJ databases">
        <authorList>
            <person name="Corre E."/>
            <person name="Pelletier E."/>
            <person name="Niang G."/>
            <person name="Scheremetjew M."/>
            <person name="Finn R."/>
            <person name="Kale V."/>
            <person name="Holt S."/>
            <person name="Cochrane G."/>
            <person name="Meng A."/>
            <person name="Brown T."/>
            <person name="Cohen L."/>
        </authorList>
    </citation>
    <scope>NUCLEOTIDE SEQUENCE</scope>
    <source>
        <strain evidence="2">CCMP 2712</strain>
    </source>
</reference>
<protein>
    <submittedName>
        <fullName evidence="2">Uncharacterized protein</fullName>
    </submittedName>
</protein>
<dbReference type="AlphaFoldDB" id="A0A7S4PC24"/>
<keyword evidence="1" id="KW-1133">Transmembrane helix</keyword>
<dbReference type="EMBL" id="HBKN01042107">
    <property type="protein sequence ID" value="CAE2330571.1"/>
    <property type="molecule type" value="Transcribed_RNA"/>
</dbReference>
<feature type="transmembrane region" description="Helical" evidence="1">
    <location>
        <begin position="12"/>
        <end position="30"/>
    </location>
</feature>
<gene>
    <name evidence="2" type="ORF">GTHE00462_LOCUS32941</name>
</gene>
<keyword evidence="1" id="KW-0812">Transmembrane</keyword>
<evidence type="ECO:0000256" key="1">
    <source>
        <dbReference type="SAM" id="Phobius"/>
    </source>
</evidence>
<proteinExistence type="predicted"/>
<evidence type="ECO:0000313" key="2">
    <source>
        <dbReference type="EMBL" id="CAE2330571.1"/>
    </source>
</evidence>